<dbReference type="SUPFAM" id="SSF52540">
    <property type="entry name" value="P-loop containing nucleoside triphosphate hydrolases"/>
    <property type="match status" value="1"/>
</dbReference>
<dbReference type="InterPro" id="IPR027417">
    <property type="entry name" value="P-loop_NTPase"/>
</dbReference>
<dbReference type="PATRIC" id="fig|631454.5.peg.1320"/>
<feature type="domain" description="PD-(D/E)XK endonuclease-like" evidence="1">
    <location>
        <begin position="757"/>
        <end position="933"/>
    </location>
</feature>
<organism evidence="2 3">
    <name type="scientific">Lutibaculum baratangense AMV1</name>
    <dbReference type="NCBI Taxonomy" id="631454"/>
    <lineage>
        <taxon>Bacteria</taxon>
        <taxon>Pseudomonadati</taxon>
        <taxon>Pseudomonadota</taxon>
        <taxon>Alphaproteobacteria</taxon>
        <taxon>Hyphomicrobiales</taxon>
        <taxon>Tepidamorphaceae</taxon>
        <taxon>Lutibaculum</taxon>
    </lineage>
</organism>
<dbReference type="eggNOG" id="COG3893">
    <property type="taxonomic scope" value="Bacteria"/>
</dbReference>
<dbReference type="InterPro" id="IPR038726">
    <property type="entry name" value="PDDEXK_AddAB-type"/>
</dbReference>
<dbReference type="RefSeq" id="WP_023431480.1">
    <property type="nucleotide sequence ID" value="NZ_AWXZ01000017.1"/>
</dbReference>
<dbReference type="Gene3D" id="3.90.320.10">
    <property type="match status" value="1"/>
</dbReference>
<protein>
    <submittedName>
        <fullName evidence="2">ATP-dependent nuclease subunit B</fullName>
    </submittedName>
</protein>
<comment type="caution">
    <text evidence="2">The sequence shown here is derived from an EMBL/GenBank/DDBJ whole genome shotgun (WGS) entry which is preliminary data.</text>
</comment>
<dbReference type="AlphaFoldDB" id="V4RS96"/>
<sequence>MTERPAAPRIRNVPPTAPFLPTLADALMDGRLVPPRGDGSPHRLEDHLVLLPTRRACRALAEELLDRAEGRATLLPRIRPIGDVDEVELALGGAFADPAELEIPPAIPPLTRQMLLTRLVLAWGRSTARELQVPGREEPVAVPVGPGDAAHLARDLGTLLDDFAAEGQDLGVLATLVSEDHADYWRITLEFLKIATETWPAVLGERGMVDPAARRDALLAAQGQRFLAAPPATPVIAAGSTAALRSTQGLLGTIARLPYGAVVLPGLDQFMDEEAWSAIDAPGEPLPGHPQFRLKRFVTSLGLERKDVEPLVATPAPSRERLIAEVFRPAGTTERWAMLRETLTPLEMQGALEGLTLVTAESERDEALSVALILREALETPGRTAALVTPDRSLARRVCAELVRWEVEVDDSAGVPLGDTPPGTLLRLIADAAANAFSPGTLVPLLQHPLVRLGLEEAEIRRRARALELAVLRGPRPGPGLAGLEAAAAERRHEAEARKALSDGALERWQAVEALIGALKDAVRPIEALERGTQGLAAIAEAHLKAYAALSALPEGEEPRPHEADATMAQFVAELMEAAPEGPDVTLREYPNVLSAMLSGRSVRPLRPGHPRLQILGPIEARLLSADLVVLGGLNEGTWPEAARTAPFLNRPMRAGAGLEAPERFVGLAAHDVAQLMSLPHVVATRTTKAGGQPTVASRWLQRLKAVIGAETYEGLEAGGRRYTDWAHGIDLAPTFEPFPEPRPTPPRDLRPGRLRVSEIETLIRDPYAIYARRILRLDPLDPLEQEPDAAARGSLIHDALASYVQAVDRGERPGRETLLAIGTRRFEPLSAFPEITAYWWPRFERLAAWFAAVDEEMRADAVERLTETEGRTTIAMPEREIDLVARADRIDRLKSRGLRIIDYKTGSPPSAAQMQSGLAPQLPLEGAIALAGGFGDALKARPIAALEHIQATGRTPPGLRCAFESKEATTEEVVQKAWGGLLGLLESFERETTPYLVKPRAKFASRWTEYDHLSRVAEWSVSGEGDGNG</sequence>
<evidence type="ECO:0000313" key="2">
    <source>
        <dbReference type="EMBL" id="ESR26000.1"/>
    </source>
</evidence>
<evidence type="ECO:0000259" key="1">
    <source>
        <dbReference type="Pfam" id="PF12705"/>
    </source>
</evidence>
<dbReference type="STRING" id="631454.N177_1335"/>
<dbReference type="eggNOG" id="COG2887">
    <property type="taxonomic scope" value="Bacteria"/>
</dbReference>
<dbReference type="Pfam" id="PF12705">
    <property type="entry name" value="PDDEXK_1"/>
    <property type="match status" value="1"/>
</dbReference>
<reference evidence="2 3" key="1">
    <citation type="journal article" date="2014" name="Genome Announc.">
        <title>Draft Genome Sequence of Lutibaculum baratangense Strain AMV1T, Isolated from a Mud Volcano in Andamans, India.</title>
        <authorList>
            <person name="Singh A."/>
            <person name="Sreenivas A."/>
            <person name="Sathyanarayana Reddy G."/>
            <person name="Pinnaka A.K."/>
            <person name="Shivaji S."/>
        </authorList>
    </citation>
    <scope>NUCLEOTIDE SEQUENCE [LARGE SCALE GENOMIC DNA]</scope>
    <source>
        <strain evidence="2 3">AMV1</strain>
    </source>
</reference>
<dbReference type="EMBL" id="AWXZ01000017">
    <property type="protein sequence ID" value="ESR26000.1"/>
    <property type="molecule type" value="Genomic_DNA"/>
</dbReference>
<dbReference type="Proteomes" id="UP000017819">
    <property type="component" value="Unassembled WGS sequence"/>
</dbReference>
<accession>V4RS96</accession>
<evidence type="ECO:0000313" key="3">
    <source>
        <dbReference type="Proteomes" id="UP000017819"/>
    </source>
</evidence>
<dbReference type="InterPro" id="IPR014153">
    <property type="entry name" value="Ds_break_AddB"/>
</dbReference>
<dbReference type="OrthoDB" id="9780606at2"/>
<name>V4RS96_9HYPH</name>
<keyword evidence="3" id="KW-1185">Reference proteome</keyword>
<dbReference type="InterPro" id="IPR011604">
    <property type="entry name" value="PDDEXK-like_dom_sf"/>
</dbReference>
<gene>
    <name evidence="2" type="ORF">N177_1335</name>
</gene>
<dbReference type="NCBIfam" id="TIGR02786">
    <property type="entry name" value="addB_alphas"/>
    <property type="match status" value="1"/>
</dbReference>
<proteinExistence type="predicted"/>